<sequence>MVPSCPSHANEVIVGKSGWLYYTYDTTESLDIGVSLNLIRGVERALARNGTRLVVLVTSMKARIYPEYLPAGFKIPQAVGARYSRTIKFMRANRILAPDLSAAFRSSPRRVADIPLYFRQDTHWSPKGGTEAARTLAAYLGTQPSLLKGVPGVNYALVETKPGPMKGDLYKLLLAQGKTVPVADKHYGLELTRATGSADLLGDEAPGIALVGSSYSAQWLGFPNALRFALKKDVFDLSVPADRGQWHGLETYLHDDAFQTSRPKILIWEMLERDLTSYPDAKWKQPRYRSNNTEWLVRSVQRG</sequence>
<evidence type="ECO:0000313" key="9">
    <source>
        <dbReference type="Proteomes" id="UP000647587"/>
    </source>
</evidence>
<organism evidence="8 9">
    <name type="scientific">Deinococcus malanensis</name>
    <dbReference type="NCBI Taxonomy" id="1706855"/>
    <lineage>
        <taxon>Bacteria</taxon>
        <taxon>Thermotogati</taxon>
        <taxon>Deinococcota</taxon>
        <taxon>Deinococci</taxon>
        <taxon>Deinococcales</taxon>
        <taxon>Deinococcaceae</taxon>
        <taxon>Deinococcus</taxon>
    </lineage>
</organism>
<accession>A0ABQ2F2S8</accession>
<dbReference type="Proteomes" id="UP000647587">
    <property type="component" value="Unassembled WGS sequence"/>
</dbReference>
<comment type="subcellular location">
    <subcellularLocation>
        <location evidence="1">Periplasm</location>
    </subcellularLocation>
</comment>
<dbReference type="Pfam" id="PF16822">
    <property type="entry name" value="ALGX"/>
    <property type="match status" value="1"/>
</dbReference>
<keyword evidence="6" id="KW-0016">Alginate biosynthesis</keyword>
<evidence type="ECO:0000256" key="3">
    <source>
        <dbReference type="ARBA" id="ARBA00022679"/>
    </source>
</evidence>
<keyword evidence="4" id="KW-0732">Signal</keyword>
<dbReference type="InterPro" id="IPR031811">
    <property type="entry name" value="ALGX/ALGJ_SGNH-like"/>
</dbReference>
<protein>
    <recommendedName>
        <fullName evidence="7">AlgX/AlgJ SGNH hydrolase-like domain-containing protein</fullName>
    </recommendedName>
</protein>
<evidence type="ECO:0000313" key="8">
    <source>
        <dbReference type="EMBL" id="GGK35899.1"/>
    </source>
</evidence>
<proteinExistence type="predicted"/>
<keyword evidence="3" id="KW-0808">Transferase</keyword>
<dbReference type="EMBL" id="BMPP01000015">
    <property type="protein sequence ID" value="GGK35899.1"/>
    <property type="molecule type" value="Genomic_DNA"/>
</dbReference>
<feature type="domain" description="AlgX/AlgJ SGNH hydrolase-like" evidence="7">
    <location>
        <begin position="12"/>
        <end position="271"/>
    </location>
</feature>
<evidence type="ECO:0000256" key="6">
    <source>
        <dbReference type="ARBA" id="ARBA00022841"/>
    </source>
</evidence>
<evidence type="ECO:0000256" key="5">
    <source>
        <dbReference type="ARBA" id="ARBA00022764"/>
    </source>
</evidence>
<comment type="caution">
    <text evidence="8">The sequence shown here is derived from an EMBL/GenBank/DDBJ whole genome shotgun (WGS) entry which is preliminary data.</text>
</comment>
<evidence type="ECO:0000256" key="4">
    <source>
        <dbReference type="ARBA" id="ARBA00022729"/>
    </source>
</evidence>
<evidence type="ECO:0000256" key="2">
    <source>
        <dbReference type="ARBA" id="ARBA00005182"/>
    </source>
</evidence>
<keyword evidence="9" id="KW-1185">Reference proteome</keyword>
<gene>
    <name evidence="8" type="ORF">GCM10008955_32340</name>
</gene>
<evidence type="ECO:0000256" key="1">
    <source>
        <dbReference type="ARBA" id="ARBA00004418"/>
    </source>
</evidence>
<comment type="pathway">
    <text evidence="2">Glycan biosynthesis; alginate biosynthesis.</text>
</comment>
<evidence type="ECO:0000259" key="7">
    <source>
        <dbReference type="Pfam" id="PF16822"/>
    </source>
</evidence>
<name>A0ABQ2F2S8_9DEIO</name>
<keyword evidence="5" id="KW-0574">Periplasm</keyword>
<reference evidence="9" key="1">
    <citation type="journal article" date="2019" name="Int. J. Syst. Evol. Microbiol.">
        <title>The Global Catalogue of Microorganisms (GCM) 10K type strain sequencing project: providing services to taxonomists for standard genome sequencing and annotation.</title>
        <authorList>
            <consortium name="The Broad Institute Genomics Platform"/>
            <consortium name="The Broad Institute Genome Sequencing Center for Infectious Disease"/>
            <person name="Wu L."/>
            <person name="Ma J."/>
        </authorList>
    </citation>
    <scope>NUCLEOTIDE SEQUENCE [LARGE SCALE GENOMIC DNA]</scope>
    <source>
        <strain evidence="9">JCM 30331</strain>
    </source>
</reference>